<dbReference type="AlphaFoldDB" id="A0A0T5VH00"/>
<comment type="caution">
    <text evidence="1">The sequence shown here is derived from an EMBL/GenBank/DDBJ whole genome shotgun (WGS) entry which is preliminary data.</text>
</comment>
<dbReference type="InterPro" id="IPR009057">
    <property type="entry name" value="Homeodomain-like_sf"/>
</dbReference>
<proteinExistence type="predicted"/>
<evidence type="ECO:0000313" key="1">
    <source>
        <dbReference type="EMBL" id="KRT13082.1"/>
    </source>
</evidence>
<dbReference type="Pfam" id="PF04255">
    <property type="entry name" value="DUF433"/>
    <property type="match status" value="1"/>
</dbReference>
<organism evidence="1 2">
    <name type="scientific">Pedobacter ginsenosidimutans</name>
    <dbReference type="NCBI Taxonomy" id="687842"/>
    <lineage>
        <taxon>Bacteria</taxon>
        <taxon>Pseudomonadati</taxon>
        <taxon>Bacteroidota</taxon>
        <taxon>Sphingobacteriia</taxon>
        <taxon>Sphingobacteriales</taxon>
        <taxon>Sphingobacteriaceae</taxon>
        <taxon>Pedobacter</taxon>
    </lineage>
</organism>
<dbReference type="Proteomes" id="UP000051950">
    <property type="component" value="Unassembled WGS sequence"/>
</dbReference>
<gene>
    <name evidence="1" type="ORF">ASU31_26485</name>
</gene>
<dbReference type="SUPFAM" id="SSF46689">
    <property type="entry name" value="Homeodomain-like"/>
    <property type="match status" value="1"/>
</dbReference>
<keyword evidence="2" id="KW-1185">Reference proteome</keyword>
<dbReference type="PANTHER" id="PTHR34849:SF3">
    <property type="entry name" value="SSR2962 PROTEIN"/>
    <property type="match status" value="1"/>
</dbReference>
<reference evidence="1 2" key="1">
    <citation type="submission" date="2015-11" db="EMBL/GenBank/DDBJ databases">
        <title>Sequence of Pedobacter ginsenosidimutans.</title>
        <authorList>
            <person name="Carson E."/>
            <person name="Keyser V."/>
            <person name="Newman J."/>
            <person name="Miller J."/>
        </authorList>
    </citation>
    <scope>NUCLEOTIDE SEQUENCE [LARGE SCALE GENOMIC DNA]</scope>
    <source>
        <strain evidence="1 2">KACC 14530</strain>
    </source>
</reference>
<dbReference type="EMBL" id="LMZQ01000064">
    <property type="protein sequence ID" value="KRT13082.1"/>
    <property type="molecule type" value="Genomic_DNA"/>
</dbReference>
<dbReference type="RefSeq" id="WP_057935242.1">
    <property type="nucleotide sequence ID" value="NZ_LMZQ01000064.1"/>
</dbReference>
<sequence length="80" mass="8806">MESLKDIISTNADILGGLPVFAGTRVPVETLFFHVEKGITIDEFLEDFPSVSKSQLISVLEVASKLITSDYIDKIYEIAS</sequence>
<dbReference type="STRING" id="687842.ASU31_26485"/>
<dbReference type="InterPro" id="IPR036388">
    <property type="entry name" value="WH-like_DNA-bd_sf"/>
</dbReference>
<evidence type="ECO:0008006" key="3">
    <source>
        <dbReference type="Google" id="ProtNLM"/>
    </source>
</evidence>
<dbReference type="Gene3D" id="1.10.10.10">
    <property type="entry name" value="Winged helix-like DNA-binding domain superfamily/Winged helix DNA-binding domain"/>
    <property type="match status" value="1"/>
</dbReference>
<accession>A0A0T5VH00</accession>
<protein>
    <recommendedName>
        <fullName evidence="3">DUF433 domain-containing protein</fullName>
    </recommendedName>
</protein>
<dbReference type="PANTHER" id="PTHR34849">
    <property type="entry name" value="SSL5025 PROTEIN"/>
    <property type="match status" value="1"/>
</dbReference>
<name>A0A0T5VH00_9SPHI</name>
<evidence type="ECO:0000313" key="2">
    <source>
        <dbReference type="Proteomes" id="UP000051950"/>
    </source>
</evidence>
<dbReference type="InterPro" id="IPR007367">
    <property type="entry name" value="DUF433"/>
</dbReference>
<dbReference type="OrthoDB" id="9809529at2"/>